<evidence type="ECO:0000313" key="2">
    <source>
        <dbReference type="Proteomes" id="UP000570474"/>
    </source>
</evidence>
<evidence type="ECO:0000313" key="1">
    <source>
        <dbReference type="EMBL" id="NLR63461.1"/>
    </source>
</evidence>
<proteinExistence type="predicted"/>
<dbReference type="Proteomes" id="UP000570474">
    <property type="component" value="Unassembled WGS sequence"/>
</dbReference>
<dbReference type="EMBL" id="JABAIA010000001">
    <property type="protein sequence ID" value="NLR63461.1"/>
    <property type="molecule type" value="Genomic_DNA"/>
</dbReference>
<sequence>MDIKDFEAAIKPFFWVKYEDTFSVCLDAGEYKAAIFDTWEEEGIEGVEGNGYDWESLAIGFLAERPALAGEISFDPEAGMFCAYSSNEAALREFILGFKDAFEIKLR</sequence>
<accession>A0A847RVT7</accession>
<dbReference type="Pfam" id="PF15595">
    <property type="entry name" value="Imm51"/>
    <property type="match status" value="1"/>
</dbReference>
<organism evidence="1 2">
    <name type="scientific">Chitinophaga varians</name>
    <dbReference type="NCBI Taxonomy" id="2202339"/>
    <lineage>
        <taxon>Bacteria</taxon>
        <taxon>Pseudomonadati</taxon>
        <taxon>Bacteroidota</taxon>
        <taxon>Chitinophagia</taxon>
        <taxon>Chitinophagales</taxon>
        <taxon>Chitinophagaceae</taxon>
        <taxon>Chitinophaga</taxon>
    </lineage>
</organism>
<dbReference type="RefSeq" id="WP_168869458.1">
    <property type="nucleotide sequence ID" value="NZ_JABAIA010000001.1"/>
</dbReference>
<dbReference type="AlphaFoldDB" id="A0A847RVT7"/>
<gene>
    <name evidence="1" type="ORF">HGH92_04000</name>
</gene>
<evidence type="ECO:0008006" key="3">
    <source>
        <dbReference type="Google" id="ProtNLM"/>
    </source>
</evidence>
<dbReference type="InterPro" id="IPR028956">
    <property type="entry name" value="Imm51"/>
</dbReference>
<keyword evidence="2" id="KW-1185">Reference proteome</keyword>
<comment type="caution">
    <text evidence="1">The sequence shown here is derived from an EMBL/GenBank/DDBJ whole genome shotgun (WGS) entry which is preliminary data.</text>
</comment>
<reference evidence="1 2" key="1">
    <citation type="submission" date="2020-04" db="EMBL/GenBank/DDBJ databases">
        <authorList>
            <person name="Yin C."/>
        </authorList>
    </citation>
    <scope>NUCLEOTIDE SEQUENCE [LARGE SCALE GENOMIC DNA]</scope>
    <source>
        <strain evidence="1 2">Ae27</strain>
    </source>
</reference>
<name>A0A847RVT7_9BACT</name>
<protein>
    <recommendedName>
        <fullName evidence="3">Immunity protein 51</fullName>
    </recommendedName>
</protein>